<protein>
    <submittedName>
        <fullName evidence="1">Uncharacterized protein</fullName>
    </submittedName>
</protein>
<reference evidence="1" key="1">
    <citation type="journal article" date="2023" name="G3 (Bethesda)">
        <title>A reference genome for the long-term kleptoplast-retaining sea slug Elysia crispata morphotype clarki.</title>
        <authorList>
            <person name="Eastman K.E."/>
            <person name="Pendleton A.L."/>
            <person name="Shaikh M.A."/>
            <person name="Suttiyut T."/>
            <person name="Ogas R."/>
            <person name="Tomko P."/>
            <person name="Gavelis G."/>
            <person name="Widhalm J.R."/>
            <person name="Wisecaver J.H."/>
        </authorList>
    </citation>
    <scope>NUCLEOTIDE SEQUENCE</scope>
    <source>
        <strain evidence="1">ECLA1</strain>
    </source>
</reference>
<evidence type="ECO:0000313" key="2">
    <source>
        <dbReference type="Proteomes" id="UP001283361"/>
    </source>
</evidence>
<organism evidence="1 2">
    <name type="scientific">Elysia crispata</name>
    <name type="common">lettuce slug</name>
    <dbReference type="NCBI Taxonomy" id="231223"/>
    <lineage>
        <taxon>Eukaryota</taxon>
        <taxon>Metazoa</taxon>
        <taxon>Spiralia</taxon>
        <taxon>Lophotrochozoa</taxon>
        <taxon>Mollusca</taxon>
        <taxon>Gastropoda</taxon>
        <taxon>Heterobranchia</taxon>
        <taxon>Euthyneura</taxon>
        <taxon>Panpulmonata</taxon>
        <taxon>Sacoglossa</taxon>
        <taxon>Placobranchoidea</taxon>
        <taxon>Plakobranchidae</taxon>
        <taxon>Elysia</taxon>
    </lineage>
</organism>
<evidence type="ECO:0000313" key="1">
    <source>
        <dbReference type="EMBL" id="KAK3795646.1"/>
    </source>
</evidence>
<dbReference type="AlphaFoldDB" id="A0AAE1E644"/>
<gene>
    <name evidence="1" type="ORF">RRG08_025697</name>
</gene>
<proteinExistence type="predicted"/>
<comment type="caution">
    <text evidence="1">The sequence shown here is derived from an EMBL/GenBank/DDBJ whole genome shotgun (WGS) entry which is preliminary data.</text>
</comment>
<sequence length="99" mass="11149">MGRNRNRRRQSEKTKTERHEVCYHGLCTDIAQSLVNFPTVLYTIAVHLWSSFIRGSYGLSSDGPMNGMFKGFVFYDLIISTCFALYDQAENTGGSVVEG</sequence>
<keyword evidence="2" id="KW-1185">Reference proteome</keyword>
<dbReference type="Proteomes" id="UP001283361">
    <property type="component" value="Unassembled WGS sequence"/>
</dbReference>
<name>A0AAE1E644_9GAST</name>
<dbReference type="EMBL" id="JAWDGP010001023">
    <property type="protein sequence ID" value="KAK3795646.1"/>
    <property type="molecule type" value="Genomic_DNA"/>
</dbReference>
<accession>A0AAE1E644</accession>